<reference evidence="7 8" key="1">
    <citation type="journal article" date="2014" name="Science">
        <title>Plant genetics. Early allopolyploid evolution in the post-Neolithic Brassica napus oilseed genome.</title>
        <authorList>
            <person name="Chalhoub B."/>
            <person name="Denoeud F."/>
            <person name="Liu S."/>
            <person name="Parkin I.A."/>
            <person name="Tang H."/>
            <person name="Wang X."/>
            <person name="Chiquet J."/>
            <person name="Belcram H."/>
            <person name="Tong C."/>
            <person name="Samans B."/>
            <person name="Correa M."/>
            <person name="Da Silva C."/>
            <person name="Just J."/>
            <person name="Falentin C."/>
            <person name="Koh C.S."/>
            <person name="Le Clainche I."/>
            <person name="Bernard M."/>
            <person name="Bento P."/>
            <person name="Noel B."/>
            <person name="Labadie K."/>
            <person name="Alberti A."/>
            <person name="Charles M."/>
            <person name="Arnaud D."/>
            <person name="Guo H."/>
            <person name="Daviaud C."/>
            <person name="Alamery S."/>
            <person name="Jabbari K."/>
            <person name="Zhao M."/>
            <person name="Edger P.P."/>
            <person name="Chelaifa H."/>
            <person name="Tack D."/>
            <person name="Lassalle G."/>
            <person name="Mestiri I."/>
            <person name="Schnel N."/>
            <person name="Le Paslier M.C."/>
            <person name="Fan G."/>
            <person name="Renault V."/>
            <person name="Bayer P.E."/>
            <person name="Golicz A.A."/>
            <person name="Manoli S."/>
            <person name="Lee T.H."/>
            <person name="Thi V.H."/>
            <person name="Chalabi S."/>
            <person name="Hu Q."/>
            <person name="Fan C."/>
            <person name="Tollenaere R."/>
            <person name="Lu Y."/>
            <person name="Battail C."/>
            <person name="Shen J."/>
            <person name="Sidebottom C.H."/>
            <person name="Wang X."/>
            <person name="Canaguier A."/>
            <person name="Chauveau A."/>
            <person name="Berard A."/>
            <person name="Deniot G."/>
            <person name="Guan M."/>
            <person name="Liu Z."/>
            <person name="Sun F."/>
            <person name="Lim Y.P."/>
            <person name="Lyons E."/>
            <person name="Town C.D."/>
            <person name="Bancroft I."/>
            <person name="Wang X."/>
            <person name="Meng J."/>
            <person name="Ma J."/>
            <person name="Pires J.C."/>
            <person name="King G.J."/>
            <person name="Brunel D."/>
            <person name="Delourme R."/>
            <person name="Renard M."/>
            <person name="Aury J.M."/>
            <person name="Adams K.L."/>
            <person name="Batley J."/>
            <person name="Snowdon R.J."/>
            <person name="Tost J."/>
            <person name="Edwards D."/>
            <person name="Zhou Y."/>
            <person name="Hua W."/>
            <person name="Sharpe A.G."/>
            <person name="Paterson A.H."/>
            <person name="Guan C."/>
            <person name="Wincker P."/>
        </authorList>
    </citation>
    <scope>NUCLEOTIDE SEQUENCE [LARGE SCALE GENOMIC DNA]</scope>
    <source>
        <strain evidence="8">cv. Darmor-bzh</strain>
    </source>
</reference>
<proteinExistence type="predicted"/>
<dbReference type="InterPro" id="IPR001487">
    <property type="entry name" value="Bromodomain"/>
</dbReference>
<dbReference type="Gramene" id="CDY63520">
    <property type="protein sequence ID" value="CDY63520"/>
    <property type="gene ID" value="GSBRNA2T00039372001"/>
</dbReference>
<evidence type="ECO:0000256" key="1">
    <source>
        <dbReference type="ARBA" id="ARBA00023117"/>
    </source>
</evidence>
<dbReference type="PANTHER" id="PTHR47809:SF2">
    <property type="entry name" value="DNA-BINDING BROMODOMAIN-CONTAINING PROTEIN"/>
    <property type="match status" value="1"/>
</dbReference>
<reference evidence="6" key="3">
    <citation type="submission" date="2021-01" db="EMBL/GenBank/DDBJ databases">
        <authorList>
            <consortium name="Genoscope - CEA"/>
            <person name="William W."/>
        </authorList>
    </citation>
    <scope>NUCLEOTIDE SEQUENCE</scope>
</reference>
<dbReference type="PROSITE" id="PS00633">
    <property type="entry name" value="BROMODOMAIN_1"/>
    <property type="match status" value="1"/>
</dbReference>
<dbReference type="AlphaFoldDB" id="A0A078J8X5"/>
<keyword evidence="1 2" id="KW-0103">Bromodomain</keyword>
<dbReference type="EMBL" id="LK034312">
    <property type="protein sequence ID" value="CDY63520.1"/>
    <property type="molecule type" value="Genomic_DNA"/>
</dbReference>
<feature type="compositionally biased region" description="Basic and acidic residues" evidence="4">
    <location>
        <begin position="37"/>
        <end position="46"/>
    </location>
</feature>
<dbReference type="PaxDb" id="3708-A0A078J8X5"/>
<evidence type="ECO:0000259" key="5">
    <source>
        <dbReference type="PROSITE" id="PS50014"/>
    </source>
</evidence>
<accession>A0A078J8X5</accession>
<dbReference type="Pfam" id="PF00439">
    <property type="entry name" value="Bromodomain"/>
    <property type="match status" value="1"/>
</dbReference>
<feature type="region of interest" description="Disordered" evidence="4">
    <location>
        <begin position="147"/>
        <end position="182"/>
    </location>
</feature>
<evidence type="ECO:0000313" key="8">
    <source>
        <dbReference type="Proteomes" id="UP000028999"/>
    </source>
</evidence>
<feature type="compositionally biased region" description="Basic and acidic residues" evidence="4">
    <location>
        <begin position="148"/>
        <end position="167"/>
    </location>
</feature>
<dbReference type="SMART" id="SM00297">
    <property type="entry name" value="BROMO"/>
    <property type="match status" value="1"/>
</dbReference>
<feature type="compositionally biased region" description="Basic and acidic residues" evidence="4">
    <location>
        <begin position="426"/>
        <end position="446"/>
    </location>
</feature>
<feature type="region of interest" description="Disordered" evidence="4">
    <location>
        <begin position="409"/>
        <end position="455"/>
    </location>
</feature>
<dbReference type="Gene3D" id="1.20.920.10">
    <property type="entry name" value="Bromodomain-like"/>
    <property type="match status" value="1"/>
</dbReference>
<evidence type="ECO:0000256" key="2">
    <source>
        <dbReference type="PROSITE-ProRule" id="PRU00035"/>
    </source>
</evidence>
<reference evidence="7" key="2">
    <citation type="submission" date="2014-06" db="EMBL/GenBank/DDBJ databases">
        <authorList>
            <person name="Genoscope - CEA"/>
        </authorList>
    </citation>
    <scope>NUCLEOTIDE SEQUENCE</scope>
</reference>
<dbReference type="PROSITE" id="PS50014">
    <property type="entry name" value="BROMODOMAIN_2"/>
    <property type="match status" value="1"/>
</dbReference>
<feature type="domain" description="Bromo" evidence="5">
    <location>
        <begin position="200"/>
        <end position="273"/>
    </location>
</feature>
<evidence type="ECO:0000256" key="3">
    <source>
        <dbReference type="SAM" id="Coils"/>
    </source>
</evidence>
<feature type="compositionally biased region" description="Polar residues" evidence="4">
    <location>
        <begin position="19"/>
        <end position="36"/>
    </location>
</feature>
<name>A0A078J8X5_BRANA</name>
<feature type="compositionally biased region" description="Polar residues" evidence="4">
    <location>
        <begin position="361"/>
        <end position="373"/>
    </location>
</feature>
<dbReference type="PANTHER" id="PTHR47809">
    <property type="entry name" value="DNA-BINDING BROMODOMAIN-CONTAINING PROTEIN"/>
    <property type="match status" value="1"/>
</dbReference>
<protein>
    <submittedName>
        <fullName evidence="6">(rape) hypothetical protein</fullName>
    </submittedName>
    <submittedName>
        <fullName evidence="7">BnaC01g42810D protein</fullName>
    </submittedName>
</protein>
<dbReference type="OMA" id="SGVKYMN"/>
<sequence>MKRKGGHKKGNKSKKSTEAETLNESVENSDSEQSSAECEKSKREVDAPDNSPSVDPVKSVGRVKVKLKTSKAPEPDVPLTSPQAESEKPVEKKEDPVPPRLPERKPVLNVYRKMKGIKIKSWKAVDGSSSVSEKTAVDTAVKPQEAVVLDKETKTPDETSQVKKLEPESAPVSSQKKTDQISPYNKQELEDSLTVVKKIMKMEAADPFNVPVDPEALGIPDYFDIIKTPMDFGTVCSNLEKGNIYMNSEDVYKDVQYIWNNCSKYNKKGDYIVDLMKRVKKNFMKYWAAAGLYTEQSAENAQVEDGGNASSKGSQSKQKSQKRHGRHHKSDCMCAVCILKRRKRERHSSQGNSGAVEESSPVRSLSVDNSSINMREEQDMDVDVDNKTGQGKAEIVELDSPVAKRQRVGEYKKQNVEEEETLEVETETKTKPTVEDKTQSIDRSTEETGDDPVTSAAEKLAVLASVEGPKSTQNEEEDKAKRLREQKELQELERKQWRAKMHEKFQLRNPQLLNLCETIFPKSNNQSSVWNGPHSLFKRPEGSNRTSSLHKAVDALMRSSS</sequence>
<dbReference type="InterPro" id="IPR018359">
    <property type="entry name" value="Bromodomain_CS"/>
</dbReference>
<feature type="region of interest" description="Disordered" evidence="4">
    <location>
        <begin position="1"/>
        <end position="105"/>
    </location>
</feature>
<gene>
    <name evidence="7" type="primary">BnaC01g42810D</name>
    <name evidence="6" type="ORF">DARMORV10_C01P35700.1</name>
    <name evidence="7" type="ORF">GSBRNA2T00039372001</name>
</gene>
<feature type="compositionally biased region" description="Polar residues" evidence="4">
    <location>
        <begin position="171"/>
        <end position="182"/>
    </location>
</feature>
<dbReference type="Proteomes" id="UP000028999">
    <property type="component" value="Unassembled WGS sequence"/>
</dbReference>
<dbReference type="SUPFAM" id="SSF47370">
    <property type="entry name" value="Bromodomain"/>
    <property type="match status" value="1"/>
</dbReference>
<feature type="region of interest" description="Disordered" evidence="4">
    <location>
        <begin position="537"/>
        <end position="561"/>
    </location>
</feature>
<keyword evidence="3" id="KW-0175">Coiled coil</keyword>
<dbReference type="EMBL" id="HG994365">
    <property type="protein sequence ID" value="CAF2075301.1"/>
    <property type="molecule type" value="Genomic_DNA"/>
</dbReference>
<organism evidence="7 8">
    <name type="scientific">Brassica napus</name>
    <name type="common">Rape</name>
    <dbReference type="NCBI Taxonomy" id="3708"/>
    <lineage>
        <taxon>Eukaryota</taxon>
        <taxon>Viridiplantae</taxon>
        <taxon>Streptophyta</taxon>
        <taxon>Embryophyta</taxon>
        <taxon>Tracheophyta</taxon>
        <taxon>Spermatophyta</taxon>
        <taxon>Magnoliopsida</taxon>
        <taxon>eudicotyledons</taxon>
        <taxon>Gunneridae</taxon>
        <taxon>Pentapetalae</taxon>
        <taxon>rosids</taxon>
        <taxon>malvids</taxon>
        <taxon>Brassicales</taxon>
        <taxon>Brassicaceae</taxon>
        <taxon>Brassiceae</taxon>
        <taxon>Brassica</taxon>
    </lineage>
</organism>
<feature type="compositionally biased region" description="Basic residues" evidence="4">
    <location>
        <begin position="1"/>
        <end position="14"/>
    </location>
</feature>
<keyword evidence="8" id="KW-1185">Reference proteome</keyword>
<feature type="region of interest" description="Disordered" evidence="4">
    <location>
        <begin position="303"/>
        <end position="327"/>
    </location>
</feature>
<dbReference type="PRINTS" id="PR00503">
    <property type="entry name" value="BROMODOMAIN"/>
</dbReference>
<evidence type="ECO:0000256" key="4">
    <source>
        <dbReference type="SAM" id="MobiDB-lite"/>
    </source>
</evidence>
<feature type="compositionally biased region" description="Basic and acidic residues" evidence="4">
    <location>
        <begin position="85"/>
        <end position="105"/>
    </location>
</feature>
<evidence type="ECO:0000313" key="6">
    <source>
        <dbReference type="EMBL" id="CAF2075301.1"/>
    </source>
</evidence>
<feature type="coiled-coil region" evidence="3">
    <location>
        <begin position="473"/>
        <end position="500"/>
    </location>
</feature>
<dbReference type="Proteomes" id="UP001295469">
    <property type="component" value="Chromosome C01"/>
</dbReference>
<evidence type="ECO:0000313" key="7">
    <source>
        <dbReference type="EMBL" id="CDY63520.1"/>
    </source>
</evidence>
<dbReference type="InterPro" id="IPR036427">
    <property type="entry name" value="Bromodomain-like_sf"/>
</dbReference>
<dbReference type="STRING" id="3708.A0A078J8X5"/>
<feature type="region of interest" description="Disordered" evidence="4">
    <location>
        <begin position="345"/>
        <end position="386"/>
    </location>
</feature>